<dbReference type="Gene3D" id="3.90.550.10">
    <property type="entry name" value="Spore Coat Polysaccharide Biosynthesis Protein SpsA, Chain A"/>
    <property type="match status" value="1"/>
</dbReference>
<evidence type="ECO:0000313" key="1">
    <source>
        <dbReference type="EMBL" id="ALU27006.1"/>
    </source>
</evidence>
<sequence>MNIVYLVFGNKMSYYQQVFFSIYTVLAYKGASDNIIVLTEEPSLFNQLKGRITVESLDKDLVKDWLGKYQYMFRVKIKALEYIAQQYPEKDLLYLDVDTFVYNSLTPLRDKLEQGTSIMHIDEGQLNKFTTKTGKRFWKELKGNTYGGILITEDTCMWNAGVLGVSKSNFSSISLALDITDQMCQAGIKAFTKEQLAFSLAFNSTGDMTPADHIIGHYWGNKEQWDDFISDWLKKAFMHNYTVDEVIANVRSIPLDQIPYYLKHSNTLKRLSRKLQNIFQPKNPQFIKK</sequence>
<name>A0A0U3FGZ0_9FLAO</name>
<dbReference type="KEGG" id="mod:AS202_12980"/>
<dbReference type="InterPro" id="IPR029044">
    <property type="entry name" value="Nucleotide-diphossugar_trans"/>
</dbReference>
<dbReference type="SUPFAM" id="SSF53448">
    <property type="entry name" value="Nucleotide-diphospho-sugar transferases"/>
    <property type="match status" value="1"/>
</dbReference>
<reference evidence="1 2" key="1">
    <citation type="journal article" date="2016" name="J. Zhejiang Univ. Sci. B">
        <title>Antibiotic resistance mechanisms of Myroides sp.</title>
        <authorList>
            <person name="Hu S."/>
            <person name="Yuan S."/>
            <person name="Qu H."/>
            <person name="Jiang T."/>
            <person name="Zhou Y."/>
            <person name="Wang M."/>
            <person name="Ming D."/>
        </authorList>
    </citation>
    <scope>NUCLEOTIDE SEQUENCE [LARGE SCALE GENOMIC DNA]</scope>
    <source>
        <strain evidence="1 2">PR63039</strain>
    </source>
</reference>
<protein>
    <submittedName>
        <fullName evidence="1">Uncharacterized protein</fullName>
    </submittedName>
</protein>
<dbReference type="AlphaFoldDB" id="A0A0U3FGZ0"/>
<dbReference type="Proteomes" id="UP000069030">
    <property type="component" value="Chromosome"/>
</dbReference>
<evidence type="ECO:0000313" key="2">
    <source>
        <dbReference type="Proteomes" id="UP000069030"/>
    </source>
</evidence>
<accession>A0A0U3FGZ0</accession>
<dbReference type="EMBL" id="CP013690">
    <property type="protein sequence ID" value="ALU27006.1"/>
    <property type="molecule type" value="Genomic_DNA"/>
</dbReference>
<gene>
    <name evidence="1" type="ORF">AS202_12980</name>
</gene>
<proteinExistence type="predicted"/>
<dbReference type="RefSeq" id="WP_006259145.1">
    <property type="nucleotide sequence ID" value="NZ_BCMQ01000008.1"/>
</dbReference>
<organism evidence="1 2">
    <name type="scientific">Myroides odoratimimus</name>
    <dbReference type="NCBI Taxonomy" id="76832"/>
    <lineage>
        <taxon>Bacteria</taxon>
        <taxon>Pseudomonadati</taxon>
        <taxon>Bacteroidota</taxon>
        <taxon>Flavobacteriia</taxon>
        <taxon>Flavobacteriales</taxon>
        <taxon>Flavobacteriaceae</taxon>
        <taxon>Myroides</taxon>
    </lineage>
</organism>